<accession>A0ABQ0LVX5</accession>
<feature type="region of interest" description="Disordered" evidence="1">
    <location>
        <begin position="182"/>
        <end position="206"/>
    </location>
</feature>
<feature type="region of interest" description="Disordered" evidence="1">
    <location>
        <begin position="78"/>
        <end position="161"/>
    </location>
</feature>
<feature type="compositionally biased region" description="Low complexity" evidence="1">
    <location>
        <begin position="130"/>
        <end position="144"/>
    </location>
</feature>
<protein>
    <submittedName>
        <fullName evidence="2">Uncharacterized protein</fullName>
    </submittedName>
</protein>
<sequence length="276" mass="30333">MADEIVPPSPSSDSSSSSIPTVATRDSNEADGPPSTLTDEIDINDLNREKIVIRALPKAFAQKQRGAVSTLRRNTVPCFTTESPNKEQVATRRASVPGPSMWIPGPEDSILPSRKWRLKQKLREEHYSRSSKSSNSSPKTPGTSANSIPITPELSKSSPYYRPADSPILDAAFEHCTPSPHPLDAYPSFGRSPPPSPSARYAPPAKPLEGRIEKQRAPSPPRVIEFSAPPEHLFSCGCSRPEGCKRCTMGRLIDQFCAIVRARRERLRLEANLQQI</sequence>
<evidence type="ECO:0000313" key="3">
    <source>
        <dbReference type="Proteomes" id="UP000815677"/>
    </source>
</evidence>
<proteinExistence type="predicted"/>
<feature type="compositionally biased region" description="Polar residues" evidence="1">
    <location>
        <begin position="78"/>
        <end position="88"/>
    </location>
</feature>
<reference evidence="2" key="1">
    <citation type="submission" date="2014-09" db="EMBL/GenBank/DDBJ databases">
        <title>Genome sequence of the luminous mushroom Mycena chlorophos for searching fungal bioluminescence genes.</title>
        <authorList>
            <person name="Tanaka Y."/>
            <person name="Kasuga D."/>
            <person name="Oba Y."/>
            <person name="Hase S."/>
            <person name="Sato K."/>
            <person name="Oba Y."/>
            <person name="Sakakibara Y."/>
        </authorList>
    </citation>
    <scope>NUCLEOTIDE SEQUENCE</scope>
</reference>
<dbReference type="Proteomes" id="UP000815677">
    <property type="component" value="Unassembled WGS sequence"/>
</dbReference>
<gene>
    <name evidence="2" type="ORF">MCHLO_12008</name>
</gene>
<feature type="compositionally biased region" description="Low complexity" evidence="1">
    <location>
        <begin position="11"/>
        <end position="20"/>
    </location>
</feature>
<dbReference type="EMBL" id="DF848931">
    <property type="protein sequence ID" value="GAT55217.1"/>
    <property type="molecule type" value="Genomic_DNA"/>
</dbReference>
<feature type="region of interest" description="Disordered" evidence="1">
    <location>
        <begin position="1"/>
        <end position="42"/>
    </location>
</feature>
<evidence type="ECO:0000313" key="2">
    <source>
        <dbReference type="EMBL" id="GAT55217.1"/>
    </source>
</evidence>
<keyword evidence="3" id="KW-1185">Reference proteome</keyword>
<name>A0ABQ0LVX5_MYCCL</name>
<evidence type="ECO:0000256" key="1">
    <source>
        <dbReference type="SAM" id="MobiDB-lite"/>
    </source>
</evidence>
<feature type="compositionally biased region" description="Polar residues" evidence="1">
    <location>
        <begin position="145"/>
        <end position="158"/>
    </location>
</feature>
<organism evidence="2 3">
    <name type="scientific">Mycena chlorophos</name>
    <name type="common">Agaric fungus</name>
    <name type="synonym">Agaricus chlorophos</name>
    <dbReference type="NCBI Taxonomy" id="658473"/>
    <lineage>
        <taxon>Eukaryota</taxon>
        <taxon>Fungi</taxon>
        <taxon>Dikarya</taxon>
        <taxon>Basidiomycota</taxon>
        <taxon>Agaricomycotina</taxon>
        <taxon>Agaricomycetes</taxon>
        <taxon>Agaricomycetidae</taxon>
        <taxon>Agaricales</taxon>
        <taxon>Marasmiineae</taxon>
        <taxon>Mycenaceae</taxon>
        <taxon>Mycena</taxon>
    </lineage>
</organism>